<gene>
    <name evidence="10" type="primary">miaA</name>
    <name evidence="14" type="ORF">BC349_14480</name>
</gene>
<evidence type="ECO:0000256" key="7">
    <source>
        <dbReference type="ARBA" id="ARBA00022840"/>
    </source>
</evidence>
<feature type="region of interest" description="Interaction with substrate tRNA" evidence="10">
    <location>
        <begin position="174"/>
        <end position="178"/>
    </location>
</feature>
<dbReference type="PANTHER" id="PTHR11088:SF60">
    <property type="entry name" value="TRNA DIMETHYLALLYLTRANSFERASE"/>
    <property type="match status" value="1"/>
</dbReference>
<feature type="site" description="Interaction with substrate tRNA" evidence="10">
    <location>
        <position position="138"/>
    </location>
</feature>
<dbReference type="Gene3D" id="1.10.20.140">
    <property type="match status" value="1"/>
</dbReference>
<protein>
    <recommendedName>
        <fullName evidence="10">tRNA dimethylallyltransferase</fullName>
        <ecNumber evidence="10">2.5.1.75</ecNumber>
    </recommendedName>
    <alternativeName>
        <fullName evidence="10">Dimethylallyl diphosphate:tRNA dimethylallyltransferase</fullName>
        <shortName evidence="10">DMAPP:tRNA dimethylallyltransferase</shortName>
        <shortName evidence="10">DMATase</shortName>
    </alternativeName>
    <alternativeName>
        <fullName evidence="10">Isopentenyl-diphosphate:tRNA isopentenyltransferase</fullName>
        <shortName evidence="10">IPP transferase</shortName>
        <shortName evidence="10">IPPT</shortName>
        <shortName evidence="10">IPTase</shortName>
    </alternativeName>
</protein>
<dbReference type="InterPro" id="IPR018022">
    <property type="entry name" value="IPT"/>
</dbReference>
<evidence type="ECO:0000256" key="4">
    <source>
        <dbReference type="ARBA" id="ARBA00022679"/>
    </source>
</evidence>
<dbReference type="InterPro" id="IPR027417">
    <property type="entry name" value="P-loop_NTPase"/>
</dbReference>
<dbReference type="NCBIfam" id="TIGR00174">
    <property type="entry name" value="miaA"/>
    <property type="match status" value="1"/>
</dbReference>
<reference evidence="14 15" key="1">
    <citation type="submission" date="2016-07" db="EMBL/GenBank/DDBJ databases">
        <title>Genome analysis of Flavihumibacter stibioxidans YS-17.</title>
        <authorList>
            <person name="Shi K."/>
            <person name="Han Y."/>
            <person name="Wang G."/>
        </authorList>
    </citation>
    <scope>NUCLEOTIDE SEQUENCE [LARGE SCALE GENOMIC DNA]</scope>
    <source>
        <strain evidence="14 15">YS-17</strain>
    </source>
</reference>
<evidence type="ECO:0000256" key="2">
    <source>
        <dbReference type="ARBA" id="ARBA00003213"/>
    </source>
</evidence>
<comment type="catalytic activity">
    <reaction evidence="9 10 11">
        <text>adenosine(37) in tRNA + dimethylallyl diphosphate = N(6)-dimethylallyladenosine(37) in tRNA + diphosphate</text>
        <dbReference type="Rhea" id="RHEA:26482"/>
        <dbReference type="Rhea" id="RHEA-COMP:10162"/>
        <dbReference type="Rhea" id="RHEA-COMP:10375"/>
        <dbReference type="ChEBI" id="CHEBI:33019"/>
        <dbReference type="ChEBI" id="CHEBI:57623"/>
        <dbReference type="ChEBI" id="CHEBI:74411"/>
        <dbReference type="ChEBI" id="CHEBI:74415"/>
        <dbReference type="EC" id="2.5.1.75"/>
    </reaction>
</comment>
<name>A0ABR7MC01_9BACT</name>
<comment type="cofactor">
    <cofactor evidence="1 10">
        <name>Mg(2+)</name>
        <dbReference type="ChEBI" id="CHEBI:18420"/>
    </cofactor>
</comment>
<comment type="subunit">
    <text evidence="10">Monomer.</text>
</comment>
<evidence type="ECO:0000256" key="13">
    <source>
        <dbReference type="RuleBase" id="RU003785"/>
    </source>
</evidence>
<keyword evidence="5 10" id="KW-0819">tRNA processing</keyword>
<evidence type="ECO:0000256" key="8">
    <source>
        <dbReference type="ARBA" id="ARBA00022842"/>
    </source>
</evidence>
<organism evidence="14 15">
    <name type="scientific">Flavihumibacter stibioxidans</name>
    <dbReference type="NCBI Taxonomy" id="1834163"/>
    <lineage>
        <taxon>Bacteria</taxon>
        <taxon>Pseudomonadati</taxon>
        <taxon>Bacteroidota</taxon>
        <taxon>Chitinophagia</taxon>
        <taxon>Chitinophagales</taxon>
        <taxon>Chitinophagaceae</taxon>
        <taxon>Flavihumibacter</taxon>
    </lineage>
</organism>
<keyword evidence="15" id="KW-1185">Reference proteome</keyword>
<dbReference type="EMBL" id="MBUA01000027">
    <property type="protein sequence ID" value="MBC6492265.1"/>
    <property type="molecule type" value="Genomic_DNA"/>
</dbReference>
<evidence type="ECO:0000313" key="15">
    <source>
        <dbReference type="Proteomes" id="UP000765802"/>
    </source>
</evidence>
<evidence type="ECO:0000256" key="10">
    <source>
        <dbReference type="HAMAP-Rule" id="MF_00185"/>
    </source>
</evidence>
<feature type="binding site" evidence="10">
    <location>
        <begin position="27"/>
        <end position="32"/>
    </location>
    <ligand>
        <name>substrate</name>
    </ligand>
</feature>
<comment type="caution">
    <text evidence="10">Lacks conserved residue(s) required for the propagation of feature annotation.</text>
</comment>
<feature type="region of interest" description="Interaction with substrate tRNA" evidence="10">
    <location>
        <begin position="50"/>
        <end position="53"/>
    </location>
</feature>
<keyword evidence="4 10" id="KW-0808">Transferase</keyword>
<dbReference type="InterPro" id="IPR039657">
    <property type="entry name" value="Dimethylallyltransferase"/>
</dbReference>
<dbReference type="Proteomes" id="UP000765802">
    <property type="component" value="Unassembled WGS sequence"/>
</dbReference>
<evidence type="ECO:0000256" key="6">
    <source>
        <dbReference type="ARBA" id="ARBA00022741"/>
    </source>
</evidence>
<keyword evidence="8 10" id="KW-0460">Magnesium</keyword>
<dbReference type="Pfam" id="PF01715">
    <property type="entry name" value="IPPT"/>
    <property type="match status" value="1"/>
</dbReference>
<keyword evidence="7 10" id="KW-0067">ATP-binding</keyword>
<dbReference type="HAMAP" id="MF_00185">
    <property type="entry name" value="IPP_trans"/>
    <property type="match status" value="1"/>
</dbReference>
<comment type="function">
    <text evidence="2 10 12">Catalyzes the transfer of a dimethylallyl group onto the adenine at position 37 in tRNAs that read codons beginning with uridine, leading to the formation of N6-(dimethylallyl)adenosine (i(6)A).</text>
</comment>
<evidence type="ECO:0000256" key="11">
    <source>
        <dbReference type="RuleBase" id="RU003783"/>
    </source>
</evidence>
<feature type="binding site" evidence="10">
    <location>
        <begin position="25"/>
        <end position="32"/>
    </location>
    <ligand>
        <name>ATP</name>
        <dbReference type="ChEBI" id="CHEBI:30616"/>
    </ligand>
</feature>
<dbReference type="EC" id="2.5.1.75" evidence="10"/>
<dbReference type="PANTHER" id="PTHR11088">
    <property type="entry name" value="TRNA DIMETHYLALLYLTRANSFERASE"/>
    <property type="match status" value="1"/>
</dbReference>
<evidence type="ECO:0000256" key="1">
    <source>
        <dbReference type="ARBA" id="ARBA00001946"/>
    </source>
</evidence>
<evidence type="ECO:0000313" key="14">
    <source>
        <dbReference type="EMBL" id="MBC6492265.1"/>
    </source>
</evidence>
<feature type="site" description="Interaction with substrate tRNA" evidence="10">
    <location>
        <position position="116"/>
    </location>
</feature>
<evidence type="ECO:0000256" key="9">
    <source>
        <dbReference type="ARBA" id="ARBA00049563"/>
    </source>
</evidence>
<evidence type="ECO:0000256" key="3">
    <source>
        <dbReference type="ARBA" id="ARBA00005842"/>
    </source>
</evidence>
<sequence>MTEEYDISASNLKPPTSKSVIIVVGPTAVGKTALAIELARWLGTEIISADSRQCFRELNIGVARPSEEELAAVRHHFIASHSILDEVNAAVFEAYALQTVKAIFRQHDNAVMVGGTGLYVKAFCEGMDEIPAVKPGIRAEIIAGYETHGLTWLQEQVLAHDPIFYASGEVQNPQRLMRALEVVLSTGRSIRTYQSGQKQPRPFAVHKIGLDLPRAELYDRINRRVDLMMESGLLQEVSDIFQHMSYTIRNGTRPNALQTVGYSELLDFLEGKCSLGEAVDKIKINTRHYAKRQLTWFRRDPSITWYHPADTAAIKKWLVTRLTCV</sequence>
<keyword evidence="6 10" id="KW-0547">Nucleotide-binding</keyword>
<evidence type="ECO:0000256" key="12">
    <source>
        <dbReference type="RuleBase" id="RU003784"/>
    </source>
</evidence>
<accession>A0ABR7MC01</accession>
<evidence type="ECO:0000256" key="5">
    <source>
        <dbReference type="ARBA" id="ARBA00022694"/>
    </source>
</evidence>
<comment type="similarity">
    <text evidence="3 10 13">Belongs to the IPP transferase family.</text>
</comment>
<dbReference type="RefSeq" id="WP_187257575.1">
    <property type="nucleotide sequence ID" value="NZ_JBHULF010000006.1"/>
</dbReference>
<proteinExistence type="inferred from homology"/>
<comment type="caution">
    <text evidence="14">The sequence shown here is derived from an EMBL/GenBank/DDBJ whole genome shotgun (WGS) entry which is preliminary data.</text>
</comment>
<dbReference type="Gene3D" id="3.40.50.300">
    <property type="entry name" value="P-loop containing nucleotide triphosphate hydrolases"/>
    <property type="match status" value="1"/>
</dbReference>
<dbReference type="SUPFAM" id="SSF52540">
    <property type="entry name" value="P-loop containing nucleoside triphosphate hydrolases"/>
    <property type="match status" value="2"/>
</dbReference>